<keyword evidence="1" id="KW-1133">Transmembrane helix</keyword>
<reference evidence="2" key="1">
    <citation type="submission" date="2014-11" db="EMBL/GenBank/DDBJ databases">
        <authorList>
            <person name="Amaro Gonzalez C."/>
        </authorList>
    </citation>
    <scope>NUCLEOTIDE SEQUENCE</scope>
</reference>
<keyword evidence="1" id="KW-0472">Membrane</keyword>
<dbReference type="AlphaFoldDB" id="A0A0E9PQ21"/>
<keyword evidence="1" id="KW-0812">Transmembrane</keyword>
<evidence type="ECO:0000256" key="1">
    <source>
        <dbReference type="SAM" id="Phobius"/>
    </source>
</evidence>
<reference evidence="2" key="2">
    <citation type="journal article" date="2015" name="Fish Shellfish Immunol.">
        <title>Early steps in the European eel (Anguilla anguilla)-Vibrio vulnificus interaction in the gills: Role of the RtxA13 toxin.</title>
        <authorList>
            <person name="Callol A."/>
            <person name="Pajuelo D."/>
            <person name="Ebbesson L."/>
            <person name="Teles M."/>
            <person name="MacKenzie S."/>
            <person name="Amaro C."/>
        </authorList>
    </citation>
    <scope>NUCLEOTIDE SEQUENCE</scope>
</reference>
<feature type="transmembrane region" description="Helical" evidence="1">
    <location>
        <begin position="20"/>
        <end position="44"/>
    </location>
</feature>
<dbReference type="EMBL" id="GBXM01102210">
    <property type="protein sequence ID" value="JAH06367.1"/>
    <property type="molecule type" value="Transcribed_RNA"/>
</dbReference>
<sequence length="45" mass="5210">MSTIQDSGGVQSIVCYSNFLYIYFFVFISKLSHLIYLHMCVLSLK</sequence>
<proteinExistence type="predicted"/>
<name>A0A0E9PQ21_ANGAN</name>
<accession>A0A0E9PQ21</accession>
<evidence type="ECO:0000313" key="2">
    <source>
        <dbReference type="EMBL" id="JAH06367.1"/>
    </source>
</evidence>
<organism evidence="2">
    <name type="scientific">Anguilla anguilla</name>
    <name type="common">European freshwater eel</name>
    <name type="synonym">Muraena anguilla</name>
    <dbReference type="NCBI Taxonomy" id="7936"/>
    <lineage>
        <taxon>Eukaryota</taxon>
        <taxon>Metazoa</taxon>
        <taxon>Chordata</taxon>
        <taxon>Craniata</taxon>
        <taxon>Vertebrata</taxon>
        <taxon>Euteleostomi</taxon>
        <taxon>Actinopterygii</taxon>
        <taxon>Neopterygii</taxon>
        <taxon>Teleostei</taxon>
        <taxon>Anguilliformes</taxon>
        <taxon>Anguillidae</taxon>
        <taxon>Anguilla</taxon>
    </lineage>
</organism>
<protein>
    <submittedName>
        <fullName evidence="2">Uncharacterized protein</fullName>
    </submittedName>
</protein>